<accession>X0QWQ8</accession>
<dbReference type="PRINTS" id="PR00081">
    <property type="entry name" value="GDHRDH"/>
</dbReference>
<dbReference type="Pfam" id="PF00106">
    <property type="entry name" value="adh_short"/>
    <property type="match status" value="1"/>
</dbReference>
<dbReference type="PRINTS" id="PR00080">
    <property type="entry name" value="SDRFAMILY"/>
</dbReference>
<evidence type="ECO:0000256" key="3">
    <source>
        <dbReference type="RuleBase" id="RU000363"/>
    </source>
</evidence>
<proteinExistence type="inferred from homology"/>
<dbReference type="PANTHER" id="PTHR42901:SF1">
    <property type="entry name" value="ALCOHOL DEHYDROGENASE"/>
    <property type="match status" value="1"/>
</dbReference>
<reference evidence="4 5" key="1">
    <citation type="submission" date="2014-02" db="EMBL/GenBank/DDBJ databases">
        <title>Whole genome shotgun sequence of Rhodococcus wratislaviensis NBRC 100605.</title>
        <authorList>
            <person name="Hosoyama A."/>
            <person name="Tsuchikane K."/>
            <person name="Yoshida I."/>
            <person name="Ohji S."/>
            <person name="Ichikawa N."/>
            <person name="Yamazoe A."/>
            <person name="Fujita N."/>
        </authorList>
    </citation>
    <scope>NUCLEOTIDE SEQUENCE [LARGE SCALE GENOMIC DNA]</scope>
    <source>
        <strain evidence="4 5">NBRC 100605</strain>
    </source>
</reference>
<dbReference type="CDD" id="cd05233">
    <property type="entry name" value="SDR_c"/>
    <property type="match status" value="1"/>
</dbReference>
<organism evidence="4 5">
    <name type="scientific">Rhodococcus wratislaviensis NBRC 100605</name>
    <dbReference type="NCBI Taxonomy" id="1219028"/>
    <lineage>
        <taxon>Bacteria</taxon>
        <taxon>Bacillati</taxon>
        <taxon>Actinomycetota</taxon>
        <taxon>Actinomycetes</taxon>
        <taxon>Mycobacteriales</taxon>
        <taxon>Nocardiaceae</taxon>
        <taxon>Rhodococcus</taxon>
    </lineage>
</organism>
<dbReference type="InterPro" id="IPR036291">
    <property type="entry name" value="NAD(P)-bd_dom_sf"/>
</dbReference>
<evidence type="ECO:0000313" key="4">
    <source>
        <dbReference type="EMBL" id="GAF43010.1"/>
    </source>
</evidence>
<dbReference type="Proteomes" id="UP000019491">
    <property type="component" value="Unassembled WGS sequence"/>
</dbReference>
<evidence type="ECO:0000313" key="5">
    <source>
        <dbReference type="Proteomes" id="UP000019491"/>
    </source>
</evidence>
<sequence>MSTESNPDPGVSGNRLESRVAVLTGASGGLGRATARALVAMGFKVALVARDAGRLDALVADLGSESALAVSADISVWTEIDNAMAFVAERWGRIDLVLANAGVAGTTSFVSDRGLHPSEWAGMVRTNVLGTALTARAAMPHLLMSSGQLILIGSVAGTITRPGSMYSVTKWAVAQLAESIRAETTNTDVRVCLLNPGVIDTDLLREDLRSQPSLAPDELARVLTHVIQQPYDVNEITIRPRGAAH</sequence>
<dbReference type="EMBL" id="BAWF01000005">
    <property type="protein sequence ID" value="GAF43010.1"/>
    <property type="molecule type" value="Genomic_DNA"/>
</dbReference>
<dbReference type="Gene3D" id="3.40.50.720">
    <property type="entry name" value="NAD(P)-binding Rossmann-like Domain"/>
    <property type="match status" value="1"/>
</dbReference>
<gene>
    <name evidence="4" type="ORF">RW1_005_01180</name>
</gene>
<comment type="caution">
    <text evidence="4">The sequence shown here is derived from an EMBL/GenBank/DDBJ whole genome shotgun (WGS) entry which is preliminary data.</text>
</comment>
<dbReference type="AlphaFoldDB" id="X0QWQ8"/>
<protein>
    <submittedName>
        <fullName evidence="4">Putative oxidoreductase</fullName>
    </submittedName>
</protein>
<comment type="similarity">
    <text evidence="1 3">Belongs to the short-chain dehydrogenases/reductases (SDR) family.</text>
</comment>
<evidence type="ECO:0000256" key="2">
    <source>
        <dbReference type="ARBA" id="ARBA00023002"/>
    </source>
</evidence>
<dbReference type="SUPFAM" id="SSF51735">
    <property type="entry name" value="NAD(P)-binding Rossmann-fold domains"/>
    <property type="match status" value="1"/>
</dbReference>
<keyword evidence="2" id="KW-0560">Oxidoreductase</keyword>
<dbReference type="GO" id="GO:0016491">
    <property type="term" value="F:oxidoreductase activity"/>
    <property type="evidence" value="ECO:0007669"/>
    <property type="project" value="UniProtKB-KW"/>
</dbReference>
<name>X0QWQ8_RHOWR</name>
<keyword evidence="5" id="KW-1185">Reference proteome</keyword>
<evidence type="ECO:0000256" key="1">
    <source>
        <dbReference type="ARBA" id="ARBA00006484"/>
    </source>
</evidence>
<dbReference type="InterPro" id="IPR002347">
    <property type="entry name" value="SDR_fam"/>
</dbReference>
<dbReference type="PANTHER" id="PTHR42901">
    <property type="entry name" value="ALCOHOL DEHYDROGENASE"/>
    <property type="match status" value="1"/>
</dbReference>